<dbReference type="OMA" id="CVSYMDI"/>
<proteinExistence type="predicted"/>
<evidence type="ECO:0000313" key="2">
    <source>
        <dbReference type="EMBL" id="EAT43107.1"/>
    </source>
</evidence>
<name>A0A1S4FAF8_AEDAE</name>
<protein>
    <submittedName>
        <fullName evidence="2">AAEL005406-PA</fullName>
    </submittedName>
</protein>
<sequence length="399" mass="44151">MGISVQHASLDLELPSLGRNRSELRCYTCGQYSPFLIYLSYNEKAVKFCREAKHIQMFCPICSPNPDLYKRFHTGEDLFRADSILNDQRLLNLLAEYVSEEDKYACEDKIIITENTQLCSPYKAVAKRSAPKSHKLKQLMDLFPEAHRMRNEHFVDREDLCEGMKRKYHDICVSYMDISEAGGSQLIDNFDIMIDKTPMVMGPSRHSRIPAITVTGARSGPDVVLSDSDREIRAVGDSSDDEIEVASLASGRSASGSNITVLNEVEISSEEPVGNWDIQLSSQSQSQNVSRQASQITLAGQSLSQSQSVDISSQSVAGGAKQSQISYGSESSESSDSCIIDFPPSRRRPPSADDGQQPGPSNVKRRRVSPRGNRPMNPTPEEIQENPRMGGRIPRLGGG</sequence>
<dbReference type="HOGENOM" id="CLU_691199_0_0_1"/>
<gene>
    <name evidence="2" type="ORF">AaeL_AAEL005406</name>
</gene>
<dbReference type="EMBL" id="CH477340">
    <property type="protein sequence ID" value="EAT43107.1"/>
    <property type="molecule type" value="Genomic_DNA"/>
</dbReference>
<evidence type="ECO:0000256" key="1">
    <source>
        <dbReference type="SAM" id="MobiDB-lite"/>
    </source>
</evidence>
<feature type="compositionally biased region" description="Low complexity" evidence="1">
    <location>
        <begin position="323"/>
        <end position="337"/>
    </location>
</feature>
<dbReference type="KEGG" id="aag:5566463"/>
<dbReference type="Proteomes" id="UP000682892">
    <property type="component" value="Unassembled WGS sequence"/>
</dbReference>
<dbReference type="OrthoDB" id="7765295at2759"/>
<organism evidence="2 3">
    <name type="scientific">Aedes aegypti</name>
    <name type="common">Yellowfever mosquito</name>
    <name type="synonym">Culex aegypti</name>
    <dbReference type="NCBI Taxonomy" id="7159"/>
    <lineage>
        <taxon>Eukaryota</taxon>
        <taxon>Metazoa</taxon>
        <taxon>Ecdysozoa</taxon>
        <taxon>Arthropoda</taxon>
        <taxon>Hexapoda</taxon>
        <taxon>Insecta</taxon>
        <taxon>Pterygota</taxon>
        <taxon>Neoptera</taxon>
        <taxon>Endopterygota</taxon>
        <taxon>Diptera</taxon>
        <taxon>Nematocera</taxon>
        <taxon>Culicoidea</taxon>
        <taxon>Culicidae</taxon>
        <taxon>Culicinae</taxon>
        <taxon>Aedini</taxon>
        <taxon>Aedes</taxon>
        <taxon>Stegomyia</taxon>
    </lineage>
</organism>
<evidence type="ECO:0000313" key="3">
    <source>
        <dbReference type="Proteomes" id="UP000682892"/>
    </source>
</evidence>
<dbReference type="AlphaFoldDB" id="A0A1S4FAF8"/>
<feature type="region of interest" description="Disordered" evidence="1">
    <location>
        <begin position="314"/>
        <end position="399"/>
    </location>
</feature>
<reference evidence="2" key="3">
    <citation type="submission" date="2012-09" db="EMBL/GenBank/DDBJ databases">
        <authorList>
            <consortium name="VectorBase"/>
        </authorList>
    </citation>
    <scope>NUCLEOTIDE SEQUENCE</scope>
    <source>
        <strain evidence="2">Liverpool</strain>
    </source>
</reference>
<accession>A0A1S4FAF8</accession>
<reference evidence="2" key="1">
    <citation type="submission" date="2005-10" db="EMBL/GenBank/DDBJ databases">
        <authorList>
            <person name="Loftus B.J."/>
            <person name="Nene V.M."/>
            <person name="Hannick L.I."/>
            <person name="Bidwell S."/>
            <person name="Haas B."/>
            <person name="Amedeo P."/>
            <person name="Orvis J."/>
            <person name="Wortman J.R."/>
            <person name="White O.R."/>
            <person name="Salzberg S."/>
            <person name="Shumway M."/>
            <person name="Koo H."/>
            <person name="Zhao Y."/>
            <person name="Holmes M."/>
            <person name="Miller J."/>
            <person name="Schatz M."/>
            <person name="Pop M."/>
            <person name="Pai G."/>
            <person name="Utterback T."/>
            <person name="Rogers Y.-H."/>
            <person name="Kravitz S."/>
            <person name="Fraser C.M."/>
        </authorList>
    </citation>
    <scope>NUCLEOTIDE SEQUENCE</scope>
    <source>
        <strain evidence="2">Liverpool</strain>
    </source>
</reference>
<reference evidence="2" key="2">
    <citation type="journal article" date="2007" name="Science">
        <title>Genome sequence of Aedes aegypti, a major arbovirus vector.</title>
        <authorList>
            <person name="Nene V."/>
            <person name="Wortman J.R."/>
            <person name="Lawson D."/>
            <person name="Haas B."/>
            <person name="Kodira C."/>
            <person name="Tu Z.J."/>
            <person name="Loftus B."/>
            <person name="Xi Z."/>
            <person name="Megy K."/>
            <person name="Grabherr M."/>
            <person name="Ren Q."/>
            <person name="Zdobnov E.M."/>
            <person name="Lobo N.F."/>
            <person name="Campbell K.S."/>
            <person name="Brown S.E."/>
            <person name="Bonaldo M.F."/>
            <person name="Zhu J."/>
            <person name="Sinkins S.P."/>
            <person name="Hogenkamp D.G."/>
            <person name="Amedeo P."/>
            <person name="Arensburger P."/>
            <person name="Atkinson P.W."/>
            <person name="Bidwell S."/>
            <person name="Biedler J."/>
            <person name="Birney E."/>
            <person name="Bruggner R.V."/>
            <person name="Costas J."/>
            <person name="Coy M.R."/>
            <person name="Crabtree J."/>
            <person name="Crawford M."/>
            <person name="Debruyn B."/>
            <person name="Decaprio D."/>
            <person name="Eiglmeier K."/>
            <person name="Eisenstadt E."/>
            <person name="El-Dorry H."/>
            <person name="Gelbart W.M."/>
            <person name="Gomes S.L."/>
            <person name="Hammond M."/>
            <person name="Hannick L.I."/>
            <person name="Hogan J.R."/>
            <person name="Holmes M.H."/>
            <person name="Jaffe D."/>
            <person name="Johnston J.S."/>
            <person name="Kennedy R.C."/>
            <person name="Koo H."/>
            <person name="Kravitz S."/>
            <person name="Kriventseva E.V."/>
            <person name="Kulp D."/>
            <person name="Labutti K."/>
            <person name="Lee E."/>
            <person name="Li S."/>
            <person name="Lovin D.D."/>
            <person name="Mao C."/>
            <person name="Mauceli E."/>
            <person name="Menck C.F."/>
            <person name="Miller J.R."/>
            <person name="Montgomery P."/>
            <person name="Mori A."/>
            <person name="Nascimento A.L."/>
            <person name="Naveira H.F."/>
            <person name="Nusbaum C."/>
            <person name="O'leary S."/>
            <person name="Orvis J."/>
            <person name="Pertea M."/>
            <person name="Quesneville H."/>
            <person name="Reidenbach K.R."/>
            <person name="Rogers Y.H."/>
            <person name="Roth C.W."/>
            <person name="Schneider J.R."/>
            <person name="Schatz M."/>
            <person name="Shumway M."/>
            <person name="Stanke M."/>
            <person name="Stinson E.O."/>
            <person name="Tubio J.M."/>
            <person name="Vanzee J.P."/>
            <person name="Verjovski-Almeida S."/>
            <person name="Werner D."/>
            <person name="White O."/>
            <person name="Wyder S."/>
            <person name="Zeng Q."/>
            <person name="Zhao Q."/>
            <person name="Zhao Y."/>
            <person name="Hill C.A."/>
            <person name="Raikhel A.S."/>
            <person name="Soares M.B."/>
            <person name="Knudson D.L."/>
            <person name="Lee N.H."/>
            <person name="Galagan J."/>
            <person name="Salzberg S.L."/>
            <person name="Paulsen I.T."/>
            <person name="Dimopoulos G."/>
            <person name="Collins F.H."/>
            <person name="Birren B."/>
            <person name="Fraser-Liggett C.M."/>
            <person name="Severson D.W."/>
        </authorList>
    </citation>
    <scope>NUCLEOTIDE SEQUENCE [LARGE SCALE GENOMIC DNA]</scope>
    <source>
        <strain evidence="2">Liverpool</strain>
    </source>
</reference>